<evidence type="ECO:0000259" key="2">
    <source>
        <dbReference type="Pfam" id="PF00440"/>
    </source>
</evidence>
<evidence type="ECO:0000313" key="4">
    <source>
        <dbReference type="Proteomes" id="UP000238655"/>
    </source>
</evidence>
<feature type="domain" description="HTH tetR-type" evidence="2">
    <location>
        <begin position="19"/>
        <end position="64"/>
    </location>
</feature>
<dbReference type="SUPFAM" id="SSF46689">
    <property type="entry name" value="Homeodomain-like"/>
    <property type="match status" value="1"/>
</dbReference>
<dbReference type="Gene3D" id="1.10.357.10">
    <property type="entry name" value="Tetracycline Repressor, domain 2"/>
    <property type="match status" value="1"/>
</dbReference>
<organism evidence="3 4">
    <name type="scientific">Burkholderia contaminans</name>
    <dbReference type="NCBI Taxonomy" id="488447"/>
    <lineage>
        <taxon>Bacteria</taxon>
        <taxon>Pseudomonadati</taxon>
        <taxon>Pseudomonadota</taxon>
        <taxon>Betaproteobacteria</taxon>
        <taxon>Burkholderiales</taxon>
        <taxon>Burkholderiaceae</taxon>
        <taxon>Burkholderia</taxon>
        <taxon>Burkholderia cepacia complex</taxon>
    </lineage>
</organism>
<evidence type="ECO:0000313" key="3">
    <source>
        <dbReference type="EMBL" id="POZ81289.1"/>
    </source>
</evidence>
<dbReference type="InterPro" id="IPR001647">
    <property type="entry name" value="HTH_TetR"/>
</dbReference>
<accession>A0A2S5DQA7</accession>
<name>A0A2S5DQA7_9BURK</name>
<sequence>MRPKRMTRAESRSLTRRDLLDAAAPCIAEKGPAASSVVDIVARAGYTCGAFYSNARSTSGFFVELLHVKHRDIQDNLETLMQDAAVSSELFNSSSLCCMRAAIRATSTQSFGPRPACRQDAMCTCASMWRPRVLIDAT</sequence>
<reference evidence="3 4" key="1">
    <citation type="submission" date="2018-01" db="EMBL/GenBank/DDBJ databases">
        <title>Successful Treatment of Persistent Burkholderia cepacia Bacteremia with Ceftazidime-Avibactam.</title>
        <authorList>
            <person name="Tamma P."/>
            <person name="Fan Y."/>
            <person name="Bergman Y."/>
            <person name="Sick-Samuels A."/>
            <person name="Hsu A."/>
            <person name="Timp W."/>
            <person name="Simner P."/>
        </authorList>
    </citation>
    <scope>NUCLEOTIDE SEQUENCE [LARGE SCALE GENOMIC DNA]</scope>
    <source>
        <strain evidence="3 4">170816</strain>
    </source>
</reference>
<dbReference type="EMBL" id="PQVP01000003">
    <property type="protein sequence ID" value="POZ81289.1"/>
    <property type="molecule type" value="Genomic_DNA"/>
</dbReference>
<keyword evidence="1" id="KW-0238">DNA-binding</keyword>
<evidence type="ECO:0000256" key="1">
    <source>
        <dbReference type="ARBA" id="ARBA00023125"/>
    </source>
</evidence>
<dbReference type="GO" id="GO:0003677">
    <property type="term" value="F:DNA binding"/>
    <property type="evidence" value="ECO:0007669"/>
    <property type="project" value="UniProtKB-KW"/>
</dbReference>
<protein>
    <recommendedName>
        <fullName evidence="2">HTH tetR-type domain-containing protein</fullName>
    </recommendedName>
</protein>
<dbReference type="InterPro" id="IPR009057">
    <property type="entry name" value="Homeodomain-like_sf"/>
</dbReference>
<dbReference type="AlphaFoldDB" id="A0A2S5DQA7"/>
<dbReference type="Pfam" id="PF00440">
    <property type="entry name" value="TetR_N"/>
    <property type="match status" value="1"/>
</dbReference>
<comment type="caution">
    <text evidence="3">The sequence shown here is derived from an EMBL/GenBank/DDBJ whole genome shotgun (WGS) entry which is preliminary data.</text>
</comment>
<gene>
    <name evidence="3" type="ORF">C3743_37445</name>
</gene>
<dbReference type="Proteomes" id="UP000238655">
    <property type="component" value="Chromosome 3"/>
</dbReference>
<proteinExistence type="predicted"/>